<feature type="region of interest" description="Disordered" evidence="1">
    <location>
        <begin position="1"/>
        <end position="21"/>
    </location>
</feature>
<evidence type="ECO:0000313" key="2">
    <source>
        <dbReference type="EMBL" id="AKH45868.1"/>
    </source>
</evidence>
<protein>
    <submittedName>
        <fullName evidence="2">Uncharacterized protein</fullName>
    </submittedName>
</protein>
<reference evidence="2" key="1">
    <citation type="journal article" date="2015" name="Front. Microbiol.">
        <title>Combining genomic sequencing methods to explore viral diversity and reveal potential virus-host interactions.</title>
        <authorList>
            <person name="Chow C.E."/>
            <person name="Winget D.M."/>
            <person name="White R.A.III."/>
            <person name="Hallam S.J."/>
            <person name="Suttle C.A."/>
        </authorList>
    </citation>
    <scope>NUCLEOTIDE SEQUENCE</scope>
    <source>
        <strain evidence="2">Anoxic3_1</strain>
    </source>
</reference>
<reference evidence="2" key="2">
    <citation type="submission" date="2015-03" db="EMBL/GenBank/DDBJ databases">
        <authorList>
            <person name="Chow C.-E.T."/>
            <person name="Winget D.M."/>
            <person name="White R.A.III."/>
            <person name="Hallam S.J."/>
            <person name="Suttle C.A."/>
        </authorList>
    </citation>
    <scope>NUCLEOTIDE SEQUENCE</scope>
    <source>
        <strain evidence="2">Anoxic3_1</strain>
    </source>
</reference>
<proteinExistence type="predicted"/>
<name>A0A0F7L2W3_9VIRU</name>
<dbReference type="EMBL" id="KR029577">
    <property type="protein sequence ID" value="AKH45868.1"/>
    <property type="molecule type" value="Genomic_DNA"/>
</dbReference>
<sequence>MRSPVDRSITKSPMRGTMPAPTAEWPAVAPLIIWKPPMPSIKSPVTRLSMLSGKSSRGYSVSRFVPDALVGLPYHW</sequence>
<evidence type="ECO:0000256" key="1">
    <source>
        <dbReference type="SAM" id="MobiDB-lite"/>
    </source>
</evidence>
<accession>A0A0F7L2W3</accession>
<organism evidence="2">
    <name type="scientific">uncultured marine virus</name>
    <dbReference type="NCBI Taxonomy" id="186617"/>
    <lineage>
        <taxon>Viruses</taxon>
        <taxon>environmental samples</taxon>
    </lineage>
</organism>